<dbReference type="InterPro" id="IPR001173">
    <property type="entry name" value="Glyco_trans_2-like"/>
</dbReference>
<sequence>MSEESTMKISAITAVYNRRETIGDAVKSVLSQRNVDLETIVVDGDSSDGTSDIILQFGDQVSKSIREPDTGIYNALNKGLRAATGDVIGFLHADDWLADANVLADVSMLMANPNVDGVYADLEYVDANDQNRVHRRWVSGSYDVRKFRRGWMPPHPTVYFRRELYERFGLFNEDLRTAADYELLVRMMVRHRARMAYLPRVTVKMRVGGASNASLTNRLNANRDDRQAWLINGLKPPIGLRFTKPLRKLPQFLKR</sequence>
<dbReference type="InterPro" id="IPR050834">
    <property type="entry name" value="Glycosyltransf_2"/>
</dbReference>
<dbReference type="Pfam" id="PF00535">
    <property type="entry name" value="Glycos_transf_2"/>
    <property type="match status" value="1"/>
</dbReference>
<reference evidence="2 3" key="1">
    <citation type="journal article" date="2003" name="Proc. Natl. Acad. Sci. U.S.A.">
        <title>Complete genome sequence of the marine planctomycete Pirellula sp. strain 1.</title>
        <authorList>
            <person name="Gloeckner F.O."/>
            <person name="Kube M."/>
            <person name="Bauer M."/>
            <person name="Teeling H."/>
            <person name="Lombardot T."/>
            <person name="Ludwig W."/>
            <person name="Gade D."/>
            <person name="Beck A."/>
            <person name="Borzym K."/>
            <person name="Heitmann K."/>
            <person name="Rabus R."/>
            <person name="Schlesner H."/>
            <person name="Amann R."/>
            <person name="Reinhardt R."/>
        </authorList>
    </citation>
    <scope>NUCLEOTIDE SEQUENCE [LARGE SCALE GENOMIC DNA]</scope>
    <source>
        <strain evidence="3">DSM 10527 / NCIMB 13988 / SH1</strain>
    </source>
</reference>
<dbReference type="FunCoup" id="Q7UVS5">
    <property type="interactions" value="12"/>
</dbReference>
<dbReference type="STRING" id="243090.RB2469"/>
<feature type="domain" description="Glycosyltransferase 2-like" evidence="1">
    <location>
        <begin position="10"/>
        <end position="148"/>
    </location>
</feature>
<dbReference type="eggNOG" id="COG1215">
    <property type="taxonomic scope" value="Bacteria"/>
</dbReference>
<evidence type="ECO:0000259" key="1">
    <source>
        <dbReference type="Pfam" id="PF00535"/>
    </source>
</evidence>
<dbReference type="HOGENOM" id="CLU_025996_21_1_0"/>
<dbReference type="KEGG" id="rba:RB2469"/>
<dbReference type="SUPFAM" id="SSF53448">
    <property type="entry name" value="Nucleotide-diphospho-sugar transferases"/>
    <property type="match status" value="1"/>
</dbReference>
<dbReference type="OrthoDB" id="9784574at2"/>
<keyword evidence="2" id="KW-0328">Glycosyltransferase</keyword>
<organism evidence="2 3">
    <name type="scientific">Rhodopirellula baltica (strain DSM 10527 / NCIMB 13988 / SH1)</name>
    <dbReference type="NCBI Taxonomy" id="243090"/>
    <lineage>
        <taxon>Bacteria</taxon>
        <taxon>Pseudomonadati</taxon>
        <taxon>Planctomycetota</taxon>
        <taxon>Planctomycetia</taxon>
        <taxon>Pirellulales</taxon>
        <taxon>Pirellulaceae</taxon>
        <taxon>Rhodopirellula</taxon>
    </lineage>
</organism>
<dbReference type="GO" id="GO:0016757">
    <property type="term" value="F:glycosyltransferase activity"/>
    <property type="evidence" value="ECO:0000318"/>
    <property type="project" value="GO_Central"/>
</dbReference>
<dbReference type="PATRIC" id="fig|243090.15.peg.1128"/>
<evidence type="ECO:0000313" key="2">
    <source>
        <dbReference type="EMBL" id="CAD72646.1"/>
    </source>
</evidence>
<dbReference type="InParanoid" id="Q7UVS5"/>
<name>Q7UVS5_RHOBA</name>
<dbReference type="EMBL" id="BX294137">
    <property type="protein sequence ID" value="CAD72646.1"/>
    <property type="molecule type" value="Genomic_DNA"/>
</dbReference>
<dbReference type="Proteomes" id="UP000001025">
    <property type="component" value="Chromosome"/>
</dbReference>
<dbReference type="PANTHER" id="PTHR43685:SF2">
    <property type="entry name" value="GLYCOSYLTRANSFERASE 2-LIKE DOMAIN-CONTAINING PROTEIN"/>
    <property type="match status" value="1"/>
</dbReference>
<dbReference type="CAZy" id="GT2">
    <property type="family name" value="Glycosyltransferase Family 2"/>
</dbReference>
<dbReference type="EC" id="2.4.1.-" evidence="2"/>
<dbReference type="CDD" id="cd06433">
    <property type="entry name" value="GT_2_WfgS_like"/>
    <property type="match status" value="1"/>
</dbReference>
<proteinExistence type="predicted"/>
<dbReference type="EnsemblBacteria" id="CAD72646">
    <property type="protein sequence ID" value="CAD72646"/>
    <property type="gene ID" value="RB2469"/>
</dbReference>
<keyword evidence="3" id="KW-1185">Reference proteome</keyword>
<evidence type="ECO:0000313" key="3">
    <source>
        <dbReference type="Proteomes" id="UP000001025"/>
    </source>
</evidence>
<keyword evidence="2" id="KW-0808">Transferase</keyword>
<protein>
    <submittedName>
        <fullName evidence="2">Glycosyltransferase-like protein</fullName>
        <ecNumber evidence="2">2.4.1.-</ecNumber>
    </submittedName>
</protein>
<dbReference type="InterPro" id="IPR029044">
    <property type="entry name" value="Nucleotide-diphossugar_trans"/>
</dbReference>
<dbReference type="PANTHER" id="PTHR43685">
    <property type="entry name" value="GLYCOSYLTRANSFERASE"/>
    <property type="match status" value="1"/>
</dbReference>
<gene>
    <name evidence="2" type="ordered locus">RB2469</name>
</gene>
<dbReference type="Gene3D" id="3.90.550.10">
    <property type="entry name" value="Spore Coat Polysaccharide Biosynthesis Protein SpsA, Chain A"/>
    <property type="match status" value="1"/>
</dbReference>
<accession>Q7UVS5</accession>
<dbReference type="AlphaFoldDB" id="Q7UVS5"/>